<dbReference type="CDD" id="cd01335">
    <property type="entry name" value="Radical_SAM"/>
    <property type="match status" value="1"/>
</dbReference>
<dbReference type="PANTHER" id="PTHR30352:SF13">
    <property type="entry name" value="GLYCYL-RADICAL ENZYME ACTIVATING ENZYME YJJW-RELATED"/>
    <property type="match status" value="1"/>
</dbReference>
<comment type="similarity">
    <text evidence="2">Belongs to the organic radical-activating enzymes family.</text>
</comment>
<dbReference type="PROSITE" id="PS00198">
    <property type="entry name" value="4FE4S_FER_1"/>
    <property type="match status" value="2"/>
</dbReference>
<dbReference type="InterPro" id="IPR013785">
    <property type="entry name" value="Aldolase_TIM"/>
</dbReference>
<dbReference type="OrthoDB" id="9782387at2"/>
<dbReference type="InterPro" id="IPR007197">
    <property type="entry name" value="rSAM"/>
</dbReference>
<dbReference type="PROSITE" id="PS01087">
    <property type="entry name" value="RADICAL_ACTIVATING"/>
    <property type="match status" value="1"/>
</dbReference>
<dbReference type="SUPFAM" id="SSF102114">
    <property type="entry name" value="Radical SAM enzymes"/>
    <property type="match status" value="1"/>
</dbReference>
<sequence>MEYKGLITKIIPFSFVDGPGNRMAIFLQGCNFNCEYCHNPETINYCNNCGSCVKVCPTGALSMTNSKVDYCKEKCGDCDRCISYCPHFSTPKVREMTVSEVMEVVKEVEPFIQGITISGGECTLQWRFIQQLFMRIKEETKLTTFIDSNGDIPEEALLGLLPVTDGFMLDLKGASSAVHRQITGKDNQRVLENIKTILDLGKLYHLRYVVVPTINDGEEIEILAQKLKEIASDLPLVLIPFRKYGVKGKFKDLPEATSKLLENIKKILLNRGLTNIEIRSG</sequence>
<dbReference type="GO" id="GO:0016829">
    <property type="term" value="F:lyase activity"/>
    <property type="evidence" value="ECO:0007669"/>
    <property type="project" value="UniProtKB-KW"/>
</dbReference>
<keyword evidence="7" id="KW-0408">Iron</keyword>
<evidence type="ECO:0000256" key="6">
    <source>
        <dbReference type="ARBA" id="ARBA00023002"/>
    </source>
</evidence>
<dbReference type="InterPro" id="IPR017900">
    <property type="entry name" value="4Fe4S_Fe_S_CS"/>
</dbReference>
<evidence type="ECO:0000256" key="4">
    <source>
        <dbReference type="ARBA" id="ARBA00022691"/>
    </source>
</evidence>
<evidence type="ECO:0000256" key="1">
    <source>
        <dbReference type="ARBA" id="ARBA00001966"/>
    </source>
</evidence>
<dbReference type="Proteomes" id="UP000243547">
    <property type="component" value="Unassembled WGS sequence"/>
</dbReference>
<evidence type="ECO:0000313" key="13">
    <source>
        <dbReference type="Proteomes" id="UP000243547"/>
    </source>
</evidence>
<feature type="domain" description="4Fe-4S ferredoxin-type" evidence="10">
    <location>
        <begin position="39"/>
        <end position="66"/>
    </location>
</feature>
<dbReference type="GO" id="GO:0046872">
    <property type="term" value="F:metal ion binding"/>
    <property type="evidence" value="ECO:0007669"/>
    <property type="project" value="UniProtKB-KW"/>
</dbReference>
<keyword evidence="5" id="KW-0479">Metal-binding</keyword>
<dbReference type="Pfam" id="PF04055">
    <property type="entry name" value="Radical_SAM"/>
    <property type="match status" value="1"/>
</dbReference>
<evidence type="ECO:0000259" key="11">
    <source>
        <dbReference type="PROSITE" id="PS51918"/>
    </source>
</evidence>
<dbReference type="GO" id="GO:0051539">
    <property type="term" value="F:4 iron, 4 sulfur cluster binding"/>
    <property type="evidence" value="ECO:0007669"/>
    <property type="project" value="UniProtKB-KW"/>
</dbReference>
<dbReference type="SUPFAM" id="SSF54862">
    <property type="entry name" value="4Fe-4S ferredoxins"/>
    <property type="match status" value="1"/>
</dbReference>
<evidence type="ECO:0000256" key="7">
    <source>
        <dbReference type="ARBA" id="ARBA00023004"/>
    </source>
</evidence>
<evidence type="ECO:0000256" key="9">
    <source>
        <dbReference type="ARBA" id="ARBA00047365"/>
    </source>
</evidence>
<keyword evidence="12" id="KW-0670">Pyruvate</keyword>
<dbReference type="PIRSF" id="PIRSF000371">
    <property type="entry name" value="PFL_act_enz"/>
    <property type="match status" value="1"/>
</dbReference>
<dbReference type="PROSITE" id="PS51918">
    <property type="entry name" value="RADICAL_SAM"/>
    <property type="match status" value="1"/>
</dbReference>
<dbReference type="PROSITE" id="PS51379">
    <property type="entry name" value="4FE4S_FER_2"/>
    <property type="match status" value="1"/>
</dbReference>
<dbReference type="Gene3D" id="3.30.70.20">
    <property type="match status" value="1"/>
</dbReference>
<dbReference type="EMBL" id="FRAI01000012">
    <property type="protein sequence ID" value="SHK01364.1"/>
    <property type="molecule type" value="Genomic_DNA"/>
</dbReference>
<dbReference type="Pfam" id="PF00037">
    <property type="entry name" value="Fer4"/>
    <property type="match status" value="1"/>
</dbReference>
<dbReference type="RefSeq" id="WP_072907290.1">
    <property type="nucleotide sequence ID" value="NZ_FRAI01000012.1"/>
</dbReference>
<evidence type="ECO:0000256" key="3">
    <source>
        <dbReference type="ARBA" id="ARBA00022485"/>
    </source>
</evidence>
<evidence type="ECO:0000259" key="10">
    <source>
        <dbReference type="PROSITE" id="PS51379"/>
    </source>
</evidence>
<keyword evidence="3" id="KW-0004">4Fe-4S</keyword>
<dbReference type="SFLD" id="SFLDF00392">
    <property type="entry name" value="YjjI_activase"/>
    <property type="match status" value="1"/>
</dbReference>
<dbReference type="SFLD" id="SFLDG01118">
    <property type="entry name" value="activating_enzymes__group_2"/>
    <property type="match status" value="1"/>
</dbReference>
<dbReference type="InterPro" id="IPR040074">
    <property type="entry name" value="BssD/PflA/YjjW"/>
</dbReference>
<evidence type="ECO:0000313" key="12">
    <source>
        <dbReference type="EMBL" id="SHK01364.1"/>
    </source>
</evidence>
<dbReference type="InterPro" id="IPR012839">
    <property type="entry name" value="Organic_radical_activase"/>
</dbReference>
<dbReference type="SFLD" id="SFLDS00029">
    <property type="entry name" value="Radical_SAM"/>
    <property type="match status" value="1"/>
</dbReference>
<protein>
    <submittedName>
        <fullName evidence="12">Pyruvate formate lyase activating enzyme</fullName>
    </submittedName>
</protein>
<comment type="catalytic activity">
    <reaction evidence="9">
        <text>glycyl-[protein] + reduced [flavodoxin] + S-adenosyl-L-methionine = glycin-2-yl radical-[protein] + semiquinone [flavodoxin] + 5'-deoxyadenosine + L-methionine + H(+)</text>
        <dbReference type="Rhea" id="RHEA:61976"/>
        <dbReference type="Rhea" id="RHEA-COMP:10622"/>
        <dbReference type="Rhea" id="RHEA-COMP:14480"/>
        <dbReference type="Rhea" id="RHEA-COMP:15993"/>
        <dbReference type="Rhea" id="RHEA-COMP:15994"/>
        <dbReference type="ChEBI" id="CHEBI:15378"/>
        <dbReference type="ChEBI" id="CHEBI:17319"/>
        <dbReference type="ChEBI" id="CHEBI:29947"/>
        <dbReference type="ChEBI" id="CHEBI:32722"/>
        <dbReference type="ChEBI" id="CHEBI:57618"/>
        <dbReference type="ChEBI" id="CHEBI:57844"/>
        <dbReference type="ChEBI" id="CHEBI:59789"/>
        <dbReference type="ChEBI" id="CHEBI:140311"/>
    </reaction>
</comment>
<dbReference type="InterPro" id="IPR058240">
    <property type="entry name" value="rSAM_sf"/>
</dbReference>
<comment type="cofactor">
    <cofactor evidence="1">
        <name>[4Fe-4S] cluster</name>
        <dbReference type="ChEBI" id="CHEBI:49883"/>
    </cofactor>
</comment>
<evidence type="ECO:0000256" key="5">
    <source>
        <dbReference type="ARBA" id="ARBA00022723"/>
    </source>
</evidence>
<gene>
    <name evidence="12" type="ORF">SAMN02745227_01303</name>
</gene>
<dbReference type="SFLD" id="SFLDG01066">
    <property type="entry name" value="organic_radical-activating_enz"/>
    <property type="match status" value="1"/>
</dbReference>
<evidence type="ECO:0000256" key="8">
    <source>
        <dbReference type="ARBA" id="ARBA00023014"/>
    </source>
</evidence>
<keyword evidence="12" id="KW-0456">Lyase</keyword>
<keyword evidence="13" id="KW-1185">Reference proteome</keyword>
<accession>A0A1M6P0C4</accession>
<evidence type="ECO:0000256" key="2">
    <source>
        <dbReference type="ARBA" id="ARBA00009777"/>
    </source>
</evidence>
<proteinExistence type="inferred from homology"/>
<dbReference type="InterPro" id="IPR017896">
    <property type="entry name" value="4Fe4S_Fe-S-bd"/>
</dbReference>
<keyword evidence="8" id="KW-0411">Iron-sulfur</keyword>
<dbReference type="NCBIfam" id="TIGR04041">
    <property type="entry name" value="activase_YjjW"/>
    <property type="match status" value="1"/>
</dbReference>
<name>A0A1M6P0C4_9FIRM</name>
<dbReference type="GO" id="GO:0016491">
    <property type="term" value="F:oxidoreductase activity"/>
    <property type="evidence" value="ECO:0007669"/>
    <property type="project" value="UniProtKB-KW"/>
</dbReference>
<dbReference type="InterPro" id="IPR023912">
    <property type="entry name" value="YjjW_bact"/>
</dbReference>
<dbReference type="PANTHER" id="PTHR30352">
    <property type="entry name" value="PYRUVATE FORMATE-LYASE-ACTIVATING ENZYME"/>
    <property type="match status" value="1"/>
</dbReference>
<dbReference type="AlphaFoldDB" id="A0A1M6P0C4"/>
<dbReference type="InterPro" id="IPR034457">
    <property type="entry name" value="Organic_radical-activating"/>
</dbReference>
<keyword evidence="4" id="KW-0949">S-adenosyl-L-methionine</keyword>
<dbReference type="STRING" id="1120989.SAMN02745227_01303"/>
<dbReference type="InterPro" id="IPR001989">
    <property type="entry name" value="Radical_activat_CS"/>
</dbReference>
<reference evidence="13" key="1">
    <citation type="submission" date="2016-11" db="EMBL/GenBank/DDBJ databases">
        <authorList>
            <person name="Varghese N."/>
            <person name="Submissions S."/>
        </authorList>
    </citation>
    <scope>NUCLEOTIDE SEQUENCE [LARGE SCALE GENOMIC DNA]</scope>
    <source>
        <strain evidence="13">DSM 14826</strain>
    </source>
</reference>
<dbReference type="Gene3D" id="3.20.20.70">
    <property type="entry name" value="Aldolase class I"/>
    <property type="match status" value="1"/>
</dbReference>
<feature type="domain" description="Radical SAM core" evidence="11">
    <location>
        <begin position="16"/>
        <end position="279"/>
    </location>
</feature>
<keyword evidence="6" id="KW-0560">Oxidoreductase</keyword>
<organism evidence="12 13">
    <name type="scientific">Anaerobranca californiensis DSM 14826</name>
    <dbReference type="NCBI Taxonomy" id="1120989"/>
    <lineage>
        <taxon>Bacteria</taxon>
        <taxon>Bacillati</taxon>
        <taxon>Bacillota</taxon>
        <taxon>Clostridia</taxon>
        <taxon>Eubacteriales</taxon>
        <taxon>Proteinivoracaceae</taxon>
        <taxon>Anaerobranca</taxon>
    </lineage>
</organism>